<sequence length="1077" mass="114689">MIRRTTIITLEILGAALAGAAIILAFLTWRLTQEGPIHLRFLSSYVEQALIRSDQPYRLAVDDTVLTWAGWDRALDVRAINLRVRDQDGRELANLPEVSITFSARALFKGLVAPSKIEIIGPKLTLIRNKDGSLAFGPGGVTSEPTTKNSDGSFEALMLLAGDMLETPDRSKPTGYLTSAAILNGSVQIVDNVTGLTWQADNFGAEARREPGGLAGDLFAALPQFGDPAIVSAKLDYRRDTRKLGIDATVASLQLSSLGLIEPALSDLSTTDLAITAAVQTSIEIANAQLGDLGEVNFTLSSGSGALDLPSLTKQPVPVTSLNVAGRLDRDGDVMSISSLDLDIGGPRITAKADWQGAFSGKAADGGAPVLTADLKVVDLPAELLDPYWPEMAAADTRNWVVPNIPHGMVDEASAHMSLRLPVDGSGAKVEDMMGTLKTSDLTVHYLRPMPPITKGVATAEFDAKTFTAKITGGEVGNIKIKQGDLVVTGLNVEDQFIKVGGDVAAPLQDALALLDHPRLGYAKKLGINPKTSSGDATANIFFDFPAAKKLTFAEVKVKVAAEMHNVQVAKLRFDKDVTQGDLKLTLDEKGMNLQGPMVFADVPMTFDWSQTFEDDAAYDERLHVIGNATAAQVAAIGFDYRPWVDGACQCDVTYTTLPGGRSTLNGAFDLTNAVLDVPAAKWRKEAGVPGRADLTLEMVNEKPVAIPQFTVTAGDLATGGALQFAADGTISRVTLPEIKLGGSHLLGFDAELKEGWSLITVTGGTLDASPWMDDKTQPTEAELARTGPERQRPFTIKGQLAELRLGEGRELTNATIEAIHDPFWWDVVAFQATLPSGQPITFDYRPSKAGQHALKINTKDGGGALRVLDLYNSVKGGTLSITGTVKDDQPWRPLKGKISMSSFRVINTPFVARFLTVATITGVVDAVTGEGFLFGGAEGRFTKTRGLIEVSKFRSAGPSLGLTAAGKIDLDRNNVNVKGTLVPAYAINSVLGNIPLIGAIIQGGEGEGLFAATYAVTGNLNEPKIDVNEWSALAPGFIRDLFTDDGTEGQEPDPDETPTTKKPAKPQKPDQPHPSD</sequence>
<evidence type="ECO:0000256" key="1">
    <source>
        <dbReference type="SAM" id="MobiDB-lite"/>
    </source>
</evidence>
<accession>A0ABU5DVU9</accession>
<comment type="caution">
    <text evidence="4">The sequence shown here is derived from an EMBL/GenBank/DDBJ whole genome shotgun (WGS) entry which is preliminary data.</text>
</comment>
<keyword evidence="5" id="KW-1185">Reference proteome</keyword>
<keyword evidence="2" id="KW-0472">Membrane</keyword>
<dbReference type="EMBL" id="JAXCLX010000001">
    <property type="protein sequence ID" value="MDY0870721.1"/>
    <property type="molecule type" value="Genomic_DNA"/>
</dbReference>
<dbReference type="RefSeq" id="WP_320499043.1">
    <property type="nucleotide sequence ID" value="NZ_JAXCLX010000001.1"/>
</dbReference>
<keyword evidence="2" id="KW-1133">Transmembrane helix</keyword>
<feature type="transmembrane region" description="Helical" evidence="2">
    <location>
        <begin position="12"/>
        <end position="31"/>
    </location>
</feature>
<dbReference type="InterPro" id="IPR025263">
    <property type="entry name" value="YhdP_central"/>
</dbReference>
<gene>
    <name evidence="4" type="ORF">SMD31_02265</name>
</gene>
<dbReference type="Pfam" id="PF13116">
    <property type="entry name" value="YhdP"/>
    <property type="match status" value="1"/>
</dbReference>
<feature type="domain" description="YhdP central" evidence="3">
    <location>
        <begin position="291"/>
        <end position="807"/>
    </location>
</feature>
<feature type="compositionally biased region" description="Acidic residues" evidence="1">
    <location>
        <begin position="1044"/>
        <end position="1057"/>
    </location>
</feature>
<evidence type="ECO:0000313" key="5">
    <source>
        <dbReference type="Proteomes" id="UP001271769"/>
    </source>
</evidence>
<reference evidence="4 5" key="1">
    <citation type="journal article" date="2013" name="Antonie Van Leeuwenhoek">
        <title>Dongia rigui sp. nov., isolated from freshwater of a large wetland in Korea.</title>
        <authorList>
            <person name="Baik K.S."/>
            <person name="Hwang Y.M."/>
            <person name="Choi J.S."/>
            <person name="Kwon J."/>
            <person name="Seong C.N."/>
        </authorList>
    </citation>
    <scope>NUCLEOTIDE SEQUENCE [LARGE SCALE GENOMIC DNA]</scope>
    <source>
        <strain evidence="4 5">04SU4-P</strain>
    </source>
</reference>
<proteinExistence type="predicted"/>
<evidence type="ECO:0000313" key="4">
    <source>
        <dbReference type="EMBL" id="MDY0870721.1"/>
    </source>
</evidence>
<evidence type="ECO:0000256" key="2">
    <source>
        <dbReference type="SAM" id="Phobius"/>
    </source>
</evidence>
<organism evidence="4 5">
    <name type="scientific">Dongia rigui</name>
    <dbReference type="NCBI Taxonomy" id="940149"/>
    <lineage>
        <taxon>Bacteria</taxon>
        <taxon>Pseudomonadati</taxon>
        <taxon>Pseudomonadota</taxon>
        <taxon>Alphaproteobacteria</taxon>
        <taxon>Rhodospirillales</taxon>
        <taxon>Dongiaceae</taxon>
        <taxon>Dongia</taxon>
    </lineage>
</organism>
<evidence type="ECO:0000259" key="3">
    <source>
        <dbReference type="Pfam" id="PF13116"/>
    </source>
</evidence>
<protein>
    <submittedName>
        <fullName evidence="4">AsmA-like C-terminal domain-containing protein</fullName>
    </submittedName>
</protein>
<keyword evidence="2" id="KW-0812">Transmembrane</keyword>
<feature type="compositionally biased region" description="Basic and acidic residues" evidence="1">
    <location>
        <begin position="1068"/>
        <end position="1077"/>
    </location>
</feature>
<name>A0ABU5DVU9_9PROT</name>
<dbReference type="Proteomes" id="UP001271769">
    <property type="component" value="Unassembled WGS sequence"/>
</dbReference>
<feature type="region of interest" description="Disordered" evidence="1">
    <location>
        <begin position="1042"/>
        <end position="1077"/>
    </location>
</feature>